<evidence type="ECO:0000313" key="7">
    <source>
        <dbReference type="Ensembl" id="ENSSTUP00000088442.1"/>
    </source>
</evidence>
<gene>
    <name evidence="7" type="primary">CDC45</name>
</gene>
<dbReference type="Ensembl" id="ENSSTUT00000094104.1">
    <property type="protein sequence ID" value="ENSSTUP00000088442.1"/>
    <property type="gene ID" value="ENSSTUG00000038872.1"/>
</dbReference>
<dbReference type="Proteomes" id="UP000472277">
    <property type="component" value="Chromosome 27"/>
</dbReference>
<accession>A0A674CXM4</accession>
<comment type="subcellular location">
    <subcellularLocation>
        <location evidence="1">Nucleus</location>
    </subcellularLocation>
</comment>
<keyword evidence="3" id="KW-0235">DNA replication</keyword>
<dbReference type="GO" id="GO:0003697">
    <property type="term" value="F:single-stranded DNA binding"/>
    <property type="evidence" value="ECO:0007669"/>
    <property type="project" value="TreeGrafter"/>
</dbReference>
<comment type="similarity">
    <text evidence="2">Belongs to the CDC45 family.</text>
</comment>
<evidence type="ECO:0000256" key="6">
    <source>
        <dbReference type="SAM" id="SignalP"/>
    </source>
</evidence>
<dbReference type="GO" id="GO:0006270">
    <property type="term" value="P:DNA replication initiation"/>
    <property type="evidence" value="ECO:0007669"/>
    <property type="project" value="InterPro"/>
</dbReference>
<dbReference type="OMA" id="HNHLDTS"/>
<feature type="signal peptide" evidence="6">
    <location>
        <begin position="1"/>
        <end position="21"/>
    </location>
</feature>
<dbReference type="PANTHER" id="PTHR10507">
    <property type="entry name" value="CDC45-RELATED PROTEIN"/>
    <property type="match status" value="1"/>
</dbReference>
<dbReference type="GO" id="GO:0003688">
    <property type="term" value="F:DNA replication origin binding"/>
    <property type="evidence" value="ECO:0007669"/>
    <property type="project" value="TreeGrafter"/>
</dbReference>
<dbReference type="GO" id="GO:0031261">
    <property type="term" value="C:DNA replication preinitiation complex"/>
    <property type="evidence" value="ECO:0007669"/>
    <property type="project" value="TreeGrafter"/>
</dbReference>
<evidence type="ECO:0000256" key="1">
    <source>
        <dbReference type="ARBA" id="ARBA00004123"/>
    </source>
</evidence>
<dbReference type="GO" id="GO:1902977">
    <property type="term" value="P:mitotic DNA replication preinitiation complex assembly"/>
    <property type="evidence" value="ECO:0007669"/>
    <property type="project" value="TreeGrafter"/>
</dbReference>
<dbReference type="AlphaFoldDB" id="A0A674CXM4"/>
<evidence type="ECO:0000313" key="8">
    <source>
        <dbReference type="Proteomes" id="UP000472277"/>
    </source>
</evidence>
<dbReference type="GO" id="GO:0003682">
    <property type="term" value="F:chromatin binding"/>
    <property type="evidence" value="ECO:0007669"/>
    <property type="project" value="TreeGrafter"/>
</dbReference>
<keyword evidence="8" id="KW-1185">Reference proteome</keyword>
<evidence type="ECO:0000256" key="3">
    <source>
        <dbReference type="ARBA" id="ARBA00022705"/>
    </source>
</evidence>
<keyword evidence="6" id="KW-0732">Signal</keyword>
<protein>
    <submittedName>
        <fullName evidence="7">CDC45 cell division cycle 45 homolog (S. cerevisiae)</fullName>
    </submittedName>
</protein>
<keyword evidence="4" id="KW-0539">Nucleus</keyword>
<proteinExistence type="inferred from homology"/>
<name>A0A674CXM4_SALTR</name>
<organism evidence="7 8">
    <name type="scientific">Salmo trutta</name>
    <name type="common">Brown trout</name>
    <dbReference type="NCBI Taxonomy" id="8032"/>
    <lineage>
        <taxon>Eukaryota</taxon>
        <taxon>Metazoa</taxon>
        <taxon>Chordata</taxon>
        <taxon>Craniata</taxon>
        <taxon>Vertebrata</taxon>
        <taxon>Euteleostomi</taxon>
        <taxon>Actinopterygii</taxon>
        <taxon>Neopterygii</taxon>
        <taxon>Teleostei</taxon>
        <taxon>Protacanthopterygii</taxon>
        <taxon>Salmoniformes</taxon>
        <taxon>Salmonidae</taxon>
        <taxon>Salmoninae</taxon>
        <taxon>Salmo</taxon>
    </lineage>
</organism>
<evidence type="ECO:0000256" key="2">
    <source>
        <dbReference type="ARBA" id="ARBA00010727"/>
    </source>
</evidence>
<evidence type="ECO:0000256" key="4">
    <source>
        <dbReference type="ARBA" id="ARBA00023242"/>
    </source>
</evidence>
<dbReference type="InterPro" id="IPR003874">
    <property type="entry name" value="CDC45"/>
</dbReference>
<dbReference type="Pfam" id="PF02724">
    <property type="entry name" value="CDC45"/>
    <property type="match status" value="1"/>
</dbReference>
<feature type="chain" id="PRO_5025524874" evidence="6">
    <location>
        <begin position="22"/>
        <end position="360"/>
    </location>
</feature>
<dbReference type="PANTHER" id="PTHR10507:SF0">
    <property type="entry name" value="CELL DIVISION CONTROL PROTEIN 45 HOMOLOG"/>
    <property type="match status" value="1"/>
</dbReference>
<dbReference type="GO" id="GO:0000727">
    <property type="term" value="P:double-strand break repair via break-induced replication"/>
    <property type="evidence" value="ECO:0007669"/>
    <property type="project" value="TreeGrafter"/>
</dbReference>
<reference evidence="7" key="1">
    <citation type="submission" date="2025-08" db="UniProtKB">
        <authorList>
            <consortium name="Ensembl"/>
        </authorList>
    </citation>
    <scope>IDENTIFICATION</scope>
</reference>
<reference evidence="7" key="2">
    <citation type="submission" date="2025-09" db="UniProtKB">
        <authorList>
            <consortium name="Ensembl"/>
        </authorList>
    </citation>
    <scope>IDENTIFICATION</scope>
</reference>
<keyword evidence="5" id="KW-0131">Cell cycle</keyword>
<sequence>MSVCACPILLLVCGIMAPILQDDKEQRSCCPDGITTINQCSEPNLSQSPPPKVKLTIKQDDDLGVPSYEDIFPLPHLCGWLCVCCPACHPLLSVLHSLCVNPLKHCLSLCLALYQHWSLKLQEFFADMGINDSGFLHLTLYMMNTMFSSLNIPNNHHLKCFYHCSFTMTDIRIQTFGVHFGFENRFLANDVVHAAVALLENTEKDESPGDNFIKALDFLSSSNLECLHGGIDLAKKKLKAIQQTVASCICTNLVLSQGPFLYCYLLEGTPDVKLFSKPMALTLLCKYLLKAFVRSLLPWMLKGTVIVLGIPPESETSDKKNFIGRAFEKAAESTSSRTLHNHLDTSRKTKFLNGLITLLS</sequence>
<dbReference type="GeneTree" id="ENSGT00390000009662"/>
<dbReference type="InParanoid" id="A0A674CXM4"/>
<evidence type="ECO:0000256" key="5">
    <source>
        <dbReference type="ARBA" id="ARBA00023306"/>
    </source>
</evidence>